<feature type="compositionally biased region" description="Acidic residues" evidence="1">
    <location>
        <begin position="99"/>
        <end position="110"/>
    </location>
</feature>
<organism evidence="4 5">
    <name type="scientific">Brettanomyces naardenensis</name>
    <name type="common">Yeast</name>
    <dbReference type="NCBI Taxonomy" id="13370"/>
    <lineage>
        <taxon>Eukaryota</taxon>
        <taxon>Fungi</taxon>
        <taxon>Dikarya</taxon>
        <taxon>Ascomycota</taxon>
        <taxon>Saccharomycotina</taxon>
        <taxon>Pichiomycetes</taxon>
        <taxon>Pichiales</taxon>
        <taxon>Pichiaceae</taxon>
        <taxon>Brettanomyces</taxon>
    </lineage>
</organism>
<reference evidence="4 5" key="1">
    <citation type="submission" date="2018-12" db="EMBL/GenBank/DDBJ databases">
        <authorList>
            <person name="Tiukova I."/>
            <person name="Dainat J."/>
        </authorList>
    </citation>
    <scope>NUCLEOTIDE SEQUENCE [LARGE SCALE GENOMIC DNA]</scope>
</reference>
<dbReference type="InParanoid" id="A0A448YHW7"/>
<sequence length="153" mass="16387">MHTITESPTGSPGDDKNGSSKGLSKKGKNIVIGCVVGLGVPLLAALGAAIWWYRNRKSNPTGRNYVDSNGRDVGIAVDEDSLLGKLKFWKKRKSVGDFHDDDSLDEDFSLGEDTTASNNNTGGGNSQESNGSAGRSFVVDRPKPLRNTTEQNF</sequence>
<feature type="region of interest" description="Disordered" evidence="1">
    <location>
        <begin position="1"/>
        <end position="23"/>
    </location>
</feature>
<name>A0A448YHW7_BRENA</name>
<evidence type="ECO:0000256" key="1">
    <source>
        <dbReference type="SAM" id="MobiDB-lite"/>
    </source>
</evidence>
<keyword evidence="2" id="KW-1133">Transmembrane helix</keyword>
<proteinExistence type="predicted"/>
<feature type="transmembrane region" description="Helical" evidence="2">
    <location>
        <begin position="30"/>
        <end position="53"/>
    </location>
</feature>
<evidence type="ECO:0000259" key="3">
    <source>
        <dbReference type="Pfam" id="PF04478"/>
    </source>
</evidence>
<dbReference type="Proteomes" id="UP000290900">
    <property type="component" value="Unassembled WGS sequence"/>
</dbReference>
<keyword evidence="2" id="KW-0472">Membrane</keyword>
<dbReference type="Pfam" id="PF04478">
    <property type="entry name" value="Mid2"/>
    <property type="match status" value="1"/>
</dbReference>
<feature type="compositionally biased region" description="Low complexity" evidence="1">
    <location>
        <begin position="111"/>
        <end position="134"/>
    </location>
</feature>
<dbReference type="OrthoDB" id="3998202at2759"/>
<feature type="region of interest" description="Disordered" evidence="1">
    <location>
        <begin position="96"/>
        <end position="153"/>
    </location>
</feature>
<gene>
    <name evidence="4" type="ORF">BRENAR_LOCUS1158</name>
</gene>
<evidence type="ECO:0000256" key="2">
    <source>
        <dbReference type="SAM" id="Phobius"/>
    </source>
</evidence>
<evidence type="ECO:0000313" key="4">
    <source>
        <dbReference type="EMBL" id="VEU20423.1"/>
    </source>
</evidence>
<dbReference type="AlphaFoldDB" id="A0A448YHW7"/>
<dbReference type="EMBL" id="CAACVR010000004">
    <property type="protein sequence ID" value="VEU20423.1"/>
    <property type="molecule type" value="Genomic_DNA"/>
</dbReference>
<feature type="compositionally biased region" description="Polar residues" evidence="1">
    <location>
        <begin position="1"/>
        <end position="10"/>
    </location>
</feature>
<evidence type="ECO:0000313" key="5">
    <source>
        <dbReference type="Proteomes" id="UP000290900"/>
    </source>
</evidence>
<protein>
    <submittedName>
        <fullName evidence="4">DEKNAAC101330</fullName>
    </submittedName>
</protein>
<dbReference type="InterPro" id="IPR007567">
    <property type="entry name" value="Mid2_dom"/>
</dbReference>
<accession>A0A448YHW7</accession>
<keyword evidence="2" id="KW-0812">Transmembrane</keyword>
<keyword evidence="5" id="KW-1185">Reference proteome</keyword>
<feature type="domain" description="Mid2" evidence="3">
    <location>
        <begin position="2"/>
        <end position="83"/>
    </location>
</feature>